<feature type="domain" description="Fibronectin type-III" evidence="2">
    <location>
        <begin position="176"/>
        <end position="295"/>
    </location>
</feature>
<organism evidence="3 4">
    <name type="scientific">Listeria newyorkensis</name>
    <dbReference type="NCBI Taxonomy" id="1497681"/>
    <lineage>
        <taxon>Bacteria</taxon>
        <taxon>Bacillati</taxon>
        <taxon>Bacillota</taxon>
        <taxon>Bacilli</taxon>
        <taxon>Bacillales</taxon>
        <taxon>Listeriaceae</taxon>
        <taxon>Listeria</taxon>
    </lineage>
</organism>
<dbReference type="InterPro" id="IPR013783">
    <property type="entry name" value="Ig-like_fold"/>
</dbReference>
<proteinExistence type="predicted"/>
<dbReference type="InterPro" id="IPR003961">
    <property type="entry name" value="FN3_dom"/>
</dbReference>
<sequence length="718" mass="79983">MKKKLEKILILGMALMLVLSAITVYNPQQASGAITDKPAKTTIKTFSSGIGKGYLDISWKAMSGATNYKILISNGYNYEYFLTGNVTSWSTKGKNIFPTKEEIAQGKYKFHSDGKGAEFASDPRSLYENGYKAGSTFGLRNQQKYIVRVMAIYSNGEGPTSDITDAYIPSDKLESGEIKTYSNGVGTGSGYIDVSWKAVPAAINYKVIISNGYNYEHFTTGNVTSWTTKGKKIYPTKDEINQGKYNFHTDGKGLDFASDPRALYENGYKAGSTFGLRNQERYIVRVAAIYSWGEGTASDIIDAYMPPETPVDKPNKSIIKTVSNGEGTGTGYMNVSWTPVSGAVDYKVIISNGYNYEYFKTGNVTSWTTKGKNIFPTSEELENGKYKFHTDGKGVEFANDPRSLYENGYQVGSTFGLRNQKRYIVRILAVYPWGDGPTSDITDAYMPNEVSGVQEGEVVDIELNSAEVKQQSLGEAELVETLKTTDESEHEDYLYEYLNSEENIIKEKLETDEELVVEKVIINGEEKDETYQINENEYLNISGDGISIDKTEEGLETEATPEQEAELNNEESSDDELTFLSEIQKSMNELFVGKKVTAAAKSRTKNASHERYHYSWWGTKIFGAKIGAEFTYNGTKVTARTTVNWVKRYFEGAHWSVYGKKNGVQKPSSKKRVVYQEATTSWGLAYKGTGLVFHECFIRVNVACNQNGTISKSSVLDD</sequence>
<dbReference type="Proteomes" id="UP000569903">
    <property type="component" value="Unassembled WGS sequence"/>
</dbReference>
<dbReference type="SUPFAM" id="SSF49265">
    <property type="entry name" value="Fibronectin type III"/>
    <property type="match status" value="1"/>
</dbReference>
<gene>
    <name evidence="3" type="ORF">HB850_13955</name>
</gene>
<evidence type="ECO:0000259" key="2">
    <source>
        <dbReference type="SMART" id="SM00060"/>
    </source>
</evidence>
<comment type="caution">
    <text evidence="3">The sequence shown here is derived from an EMBL/GenBank/DDBJ whole genome shotgun (WGS) entry which is preliminary data.</text>
</comment>
<dbReference type="EMBL" id="JAARQN010000016">
    <property type="protein sequence ID" value="MBC1458865.1"/>
    <property type="molecule type" value="Genomic_DNA"/>
</dbReference>
<dbReference type="AlphaFoldDB" id="A0A841YZV2"/>
<dbReference type="Gene3D" id="2.60.40.10">
    <property type="entry name" value="Immunoglobulins"/>
    <property type="match status" value="1"/>
</dbReference>
<feature type="domain" description="Fibronectin type-III" evidence="2">
    <location>
        <begin position="38"/>
        <end position="158"/>
    </location>
</feature>
<reference evidence="3 4" key="1">
    <citation type="submission" date="2020-03" db="EMBL/GenBank/DDBJ databases">
        <title>Soil Listeria distribution.</title>
        <authorList>
            <person name="Liao J."/>
            <person name="Wiedmann M."/>
        </authorList>
    </citation>
    <scope>NUCLEOTIDE SEQUENCE [LARGE SCALE GENOMIC DNA]</scope>
    <source>
        <strain evidence="3 4">FSL L7-1614</strain>
    </source>
</reference>
<dbReference type="SMART" id="SM00060">
    <property type="entry name" value="FN3"/>
    <property type="match status" value="3"/>
</dbReference>
<protein>
    <recommendedName>
        <fullName evidence="2">Fibronectin type-III domain-containing protein</fullName>
    </recommendedName>
</protein>
<dbReference type="PANTHER" id="PTHR13817:SF166">
    <property type="entry name" value="NEURONAL IGCAM-RELATED"/>
    <property type="match status" value="1"/>
</dbReference>
<dbReference type="PANTHER" id="PTHR13817">
    <property type="entry name" value="TITIN"/>
    <property type="match status" value="1"/>
</dbReference>
<dbReference type="GO" id="GO:0007156">
    <property type="term" value="P:homophilic cell adhesion via plasma membrane adhesion molecules"/>
    <property type="evidence" value="ECO:0007669"/>
    <property type="project" value="TreeGrafter"/>
</dbReference>
<evidence type="ECO:0000256" key="1">
    <source>
        <dbReference type="ARBA" id="ARBA00022737"/>
    </source>
</evidence>
<feature type="domain" description="Fibronectin type-III" evidence="2">
    <location>
        <begin position="314"/>
        <end position="436"/>
    </location>
</feature>
<dbReference type="RefSeq" id="WP_185390060.1">
    <property type="nucleotide sequence ID" value="NZ_JAARQN010000016.1"/>
</dbReference>
<accession>A0A841YZV2</accession>
<name>A0A841YZV2_9LIST</name>
<evidence type="ECO:0000313" key="3">
    <source>
        <dbReference type="EMBL" id="MBC1458865.1"/>
    </source>
</evidence>
<dbReference type="InterPro" id="IPR036116">
    <property type="entry name" value="FN3_sf"/>
</dbReference>
<evidence type="ECO:0000313" key="4">
    <source>
        <dbReference type="Proteomes" id="UP000569903"/>
    </source>
</evidence>
<keyword evidence="1" id="KW-0677">Repeat</keyword>
<dbReference type="InterPro" id="IPR050964">
    <property type="entry name" value="Striated_Muscle_Regulatory"/>
</dbReference>